<gene>
    <name evidence="1" type="ORF">FOXG_20353</name>
</gene>
<reference evidence="1" key="1">
    <citation type="submission" date="2007-04" db="EMBL/GenBank/DDBJ databases">
        <authorList>
            <consortium name="The Broad Institute Genome Sequencing Platform"/>
            <person name="Birren B."/>
            <person name="Lander E."/>
            <person name="Galagan J."/>
            <person name="Nusbaum C."/>
            <person name="Devon K."/>
            <person name="Ma L.-J."/>
            <person name="Jaffe D."/>
            <person name="Butler J."/>
            <person name="Alvarez P."/>
            <person name="Gnerre S."/>
            <person name="Grabherr M."/>
            <person name="Kleber M."/>
            <person name="Mauceli E."/>
            <person name="Brockman W."/>
            <person name="MacCallum I.A."/>
            <person name="Young S."/>
            <person name="LaButti K."/>
            <person name="DeCaprio D."/>
            <person name="Crawford M."/>
            <person name="Koehrsen M."/>
            <person name="Engels R."/>
            <person name="Montgomery P."/>
            <person name="Pearson M."/>
            <person name="Howarth C."/>
            <person name="Larson L."/>
            <person name="White J."/>
            <person name="O'Leary S."/>
            <person name="Kodira C."/>
            <person name="Zeng Q."/>
            <person name="Yandava C."/>
            <person name="Alvarado L."/>
            <person name="Kistler C."/>
            <person name="Shim W.-B."/>
            <person name="Kang S."/>
            <person name="Woloshuk C."/>
        </authorList>
    </citation>
    <scope>NUCLEOTIDE SEQUENCE</scope>
    <source>
        <strain evidence="1">4287</strain>
    </source>
</reference>
<proteinExistence type="predicted"/>
<dbReference type="EMBL" id="DS231708">
    <property type="protein sequence ID" value="KNB10545.1"/>
    <property type="molecule type" value="Genomic_DNA"/>
</dbReference>
<sequence>MPLRRPHRTDLFAPDNSWAPRIKRYLLLRHRCAPRKRRMEYICNDSSPPPACADPPPFLYDSFSRHCSRPRLCSRTATPSKTQFDDTIDCNTRSFIRPDTLRYARSSSSCKDFCIRWFCIGRTGIHQQNCFHSARTD</sequence>
<dbReference type="VEuPathDB" id="FungiDB:FOXG_20353"/>
<reference evidence="1" key="2">
    <citation type="journal article" date="2010" name="Nature">
        <title>Comparative genomics reveals mobile pathogenicity chromosomes in Fusarium.</title>
        <authorList>
            <person name="Ma L.J."/>
            <person name="van der Does H.C."/>
            <person name="Borkovich K.A."/>
            <person name="Coleman J.J."/>
            <person name="Daboussi M.J."/>
            <person name="Di Pietro A."/>
            <person name="Dufresne M."/>
            <person name="Freitag M."/>
            <person name="Grabherr M."/>
            <person name="Henrissat B."/>
            <person name="Houterman P.M."/>
            <person name="Kang S."/>
            <person name="Shim W.B."/>
            <person name="Woloshuk C."/>
            <person name="Xie X."/>
            <person name="Xu J.R."/>
            <person name="Antoniw J."/>
            <person name="Baker S.E."/>
            <person name="Bluhm B.H."/>
            <person name="Breakspear A."/>
            <person name="Brown D.W."/>
            <person name="Butchko R.A."/>
            <person name="Chapman S."/>
            <person name="Coulson R."/>
            <person name="Coutinho P.M."/>
            <person name="Danchin E.G."/>
            <person name="Diener A."/>
            <person name="Gale L.R."/>
            <person name="Gardiner D.M."/>
            <person name="Goff S."/>
            <person name="Hammond-Kosack K.E."/>
            <person name="Hilburn K."/>
            <person name="Hua-Van A."/>
            <person name="Jonkers W."/>
            <person name="Kazan K."/>
            <person name="Kodira C.D."/>
            <person name="Koehrsen M."/>
            <person name="Kumar L."/>
            <person name="Lee Y.H."/>
            <person name="Li L."/>
            <person name="Manners J.M."/>
            <person name="Miranda-Saavedra D."/>
            <person name="Mukherjee M."/>
            <person name="Park G."/>
            <person name="Park J."/>
            <person name="Park S.Y."/>
            <person name="Proctor R.H."/>
            <person name="Regev A."/>
            <person name="Ruiz-Roldan M.C."/>
            <person name="Sain D."/>
            <person name="Sakthikumar S."/>
            <person name="Sykes S."/>
            <person name="Schwartz D.C."/>
            <person name="Turgeon B.G."/>
            <person name="Wapinski I."/>
            <person name="Yoder O."/>
            <person name="Young S."/>
            <person name="Zeng Q."/>
            <person name="Zhou S."/>
            <person name="Galagan J."/>
            <person name="Cuomo C.A."/>
            <person name="Kistler H.C."/>
            <person name="Rep M."/>
        </authorList>
    </citation>
    <scope>NUCLEOTIDE SEQUENCE [LARGE SCALE GENOMIC DNA]</scope>
    <source>
        <strain evidence="1">4287</strain>
    </source>
</reference>
<dbReference type="AlphaFoldDB" id="A0A0J9VI81"/>
<evidence type="ECO:0000313" key="1">
    <source>
        <dbReference type="EMBL" id="KNB10545.1"/>
    </source>
</evidence>
<accession>A0A0J9VI81</accession>
<dbReference type="Proteomes" id="UP000009097">
    <property type="component" value="Unassembled WGS sequence"/>
</dbReference>
<dbReference type="KEGG" id="fox:FOXG_20353"/>
<evidence type="ECO:0000313" key="2">
    <source>
        <dbReference type="Proteomes" id="UP000009097"/>
    </source>
</evidence>
<dbReference type="RefSeq" id="XP_018248590.1">
    <property type="nucleotide sequence ID" value="XM_018400636.1"/>
</dbReference>
<protein>
    <submittedName>
        <fullName evidence="1">Uncharacterized protein</fullName>
    </submittedName>
</protein>
<name>A0A0J9VI81_FUSO4</name>
<dbReference type="GeneID" id="28961059"/>
<organism evidence="1 2">
    <name type="scientific">Fusarium oxysporum f. sp. lycopersici (strain 4287 / CBS 123668 / FGSC 9935 / NRRL 34936)</name>
    <name type="common">Fusarium vascular wilt of tomato</name>
    <dbReference type="NCBI Taxonomy" id="426428"/>
    <lineage>
        <taxon>Eukaryota</taxon>
        <taxon>Fungi</taxon>
        <taxon>Dikarya</taxon>
        <taxon>Ascomycota</taxon>
        <taxon>Pezizomycotina</taxon>
        <taxon>Sordariomycetes</taxon>
        <taxon>Hypocreomycetidae</taxon>
        <taxon>Hypocreales</taxon>
        <taxon>Nectriaceae</taxon>
        <taxon>Fusarium</taxon>
        <taxon>Fusarium oxysporum species complex</taxon>
    </lineage>
</organism>